<accession>Q2FAA2</accession>
<sequence>MRSVDMERSSVASISWLQRTNCIFKIYGCFTLAVVATVLVYGLARFTFPMLYNNATNCRVDPAPSVLFLIPVVLFMVSHLLEESVDQTSSWIYSVTLTCLSTSVFHLCTNDHTIWQTFVLSLLLFCTYGIPGICLHWIRPLAGCFITSFAVAFSLIALFSKNLSIILRATGYAIFSLGFVLLIPTQFYLVHRRPERIKSSSLQLYTLFIVLYQVSIFCWTKDIWSANVHNMFSVFRSSTLSAHVPKS</sequence>
<keyword evidence="7" id="KW-1185">Reference proteome</keyword>
<dbReference type="OrthoDB" id="35228at10239"/>
<dbReference type="RefSeq" id="YP_068284.1">
    <property type="nucleotide sequence ID" value="NC_006150.1"/>
</dbReference>
<reference evidence="4 5" key="3">
    <citation type="journal article" date="2012" name="J. Virol.">
        <title>Reevaluation of the Coding Potential and Proteomic Analysis of the BAC-Derived Rhesus Cytomegalovirus Strain 68-1.</title>
        <authorList>
            <person name="Malouli D."/>
            <person name="Nakayasu E.S."/>
            <person name="Viswanathan K."/>
            <person name="Camp D.G.II."/>
            <person name="Chang W.L."/>
            <person name="Barry P.A."/>
            <person name="Smith R.D."/>
            <person name="Fruh K."/>
        </authorList>
    </citation>
    <scope>NUCLEOTIDE SEQUENCE [LARGE SCALE GENOMIC DNA]</scope>
    <source>
        <strain evidence="4">68-1 BAC</strain>
    </source>
</reference>
<dbReference type="Proteomes" id="UP000101154">
    <property type="component" value="Segment"/>
</dbReference>
<feature type="transmembrane region" description="Helical" evidence="1">
    <location>
        <begin position="141"/>
        <end position="159"/>
    </location>
</feature>
<evidence type="ECO:0000313" key="4">
    <source>
        <dbReference type="EMBL" id="AFL03537.1"/>
    </source>
</evidence>
<dbReference type="Proteomes" id="UP000115582">
    <property type="component" value="Segment"/>
</dbReference>
<evidence type="ECO:0000313" key="2">
    <source>
        <dbReference type="EMBL" id="AAP50717.1"/>
    </source>
</evidence>
<reference evidence="3 6" key="2">
    <citation type="journal article" date="2006" name="J. Virol.">
        <title>Genomic sequence of rhesus cytomegalovirus 180.92: insights into the coding potential of rhesus cytomegalovirus.</title>
        <authorList>
            <person name="Rivailler P."/>
            <person name="Kaur A."/>
            <person name="Johnson R.P."/>
            <person name="Wang F."/>
        </authorList>
    </citation>
    <scope>NUCLEOTIDE SEQUENCE [LARGE SCALE GENOMIC DNA]</scope>
    <source>
        <strain evidence="3">CMV 180.92</strain>
    </source>
</reference>
<keyword evidence="1" id="KW-1133">Transmembrane helix</keyword>
<feature type="transmembrane region" description="Helical" evidence="1">
    <location>
        <begin position="63"/>
        <end position="81"/>
    </location>
</feature>
<organismHost>
    <name type="scientific">Macaca mulatta</name>
    <name type="common">Rhesus macaque</name>
    <dbReference type="NCBI Taxonomy" id="9544"/>
</organismHost>
<keyword evidence="1" id="KW-0472">Membrane</keyword>
<dbReference type="GeneID" id="2952727"/>
<feature type="transmembrane region" description="Helical" evidence="1">
    <location>
        <begin position="90"/>
        <end position="107"/>
    </location>
</feature>
<proteinExistence type="predicted"/>
<dbReference type="EMBL" id="JQ795930">
    <property type="protein sequence ID" value="AFL03537.1"/>
    <property type="molecule type" value="Genomic_DNA"/>
</dbReference>
<name>Q2FAA2_RHCM6</name>
<feature type="transmembrane region" description="Helical" evidence="1">
    <location>
        <begin position="165"/>
        <end position="190"/>
    </location>
</feature>
<evidence type="ECO:0000256" key="1">
    <source>
        <dbReference type="SAM" id="Phobius"/>
    </source>
</evidence>
<keyword evidence="1" id="KW-0812">Transmembrane</keyword>
<feature type="transmembrane region" description="Helical" evidence="1">
    <location>
        <begin position="21"/>
        <end position="43"/>
    </location>
</feature>
<feature type="transmembrane region" description="Helical" evidence="1">
    <location>
        <begin position="113"/>
        <end position="134"/>
    </location>
</feature>
<dbReference type="EMBL" id="AY186194">
    <property type="protein sequence ID" value="AAP50717.1"/>
    <property type="molecule type" value="Genomic_DNA"/>
</dbReference>
<feature type="transmembrane region" description="Helical" evidence="1">
    <location>
        <begin position="202"/>
        <end position="224"/>
    </location>
</feature>
<evidence type="ECO:0000313" key="6">
    <source>
        <dbReference type="Proteomes" id="UP000115582"/>
    </source>
</evidence>
<evidence type="ECO:0000313" key="7">
    <source>
        <dbReference type="Proteomes" id="UP000161430"/>
    </source>
</evidence>
<dbReference type="Proteomes" id="UP000161430">
    <property type="component" value="Segment"/>
</dbReference>
<dbReference type="KEGG" id="vg:2952727"/>
<accession>Q7TFE7</accession>
<organism evidence="3 6">
    <name type="scientific">Rhesus cytomegalovirus (strain 68-1)</name>
    <name type="common">RhCMV</name>
    <dbReference type="NCBI Taxonomy" id="47929"/>
    <lineage>
        <taxon>Viruses</taxon>
        <taxon>Duplodnaviria</taxon>
        <taxon>Heunggongvirae</taxon>
        <taxon>Peploviricota</taxon>
        <taxon>Herviviricetes</taxon>
        <taxon>Herpesvirales</taxon>
        <taxon>Orthoherpesviridae</taxon>
        <taxon>Betaherpesvirinae</taxon>
        <taxon>Cytomegalovirus</taxon>
        <taxon>Cytomegalovirus macacinebeta3</taxon>
    </lineage>
</organism>
<evidence type="ECO:0000313" key="5">
    <source>
        <dbReference type="Proteomes" id="UP000101154"/>
    </source>
</evidence>
<evidence type="ECO:0000313" key="3">
    <source>
        <dbReference type="EMBL" id="AAZ80713.1"/>
    </source>
</evidence>
<dbReference type="EMBL" id="DQ120516">
    <property type="protein sequence ID" value="AAZ80713.1"/>
    <property type="molecule type" value="Genomic_DNA"/>
</dbReference>
<protein>
    <submittedName>
        <fullName evidence="3">Rh195</fullName>
    </submittedName>
</protein>
<reference evidence="2 7" key="1">
    <citation type="journal article" date="2003" name="J. Virol.">
        <title>Complete sequence and genomic analysis of rhesus cytomegalovirus.</title>
        <authorList>
            <person name="Hansen S.G."/>
            <person name="Strelow L.I."/>
            <person name="Franchi D.C."/>
            <person name="Anders D.G."/>
            <person name="Wong S.W."/>
        </authorList>
    </citation>
    <scope>NUCLEOTIDE SEQUENCE [LARGE SCALE GENOMIC DNA]</scope>
    <source>
        <strain evidence="2">68-1</strain>
    </source>
</reference>